<dbReference type="RefSeq" id="WP_009323544.1">
    <property type="nucleotide sequence ID" value="NZ_JARAVC010000849.1"/>
</dbReference>
<feature type="transmembrane region" description="Helical" evidence="2">
    <location>
        <begin position="130"/>
        <end position="147"/>
    </location>
</feature>
<dbReference type="EMBL" id="SPAZ01000287">
    <property type="protein sequence ID" value="TQE21966.1"/>
    <property type="molecule type" value="Genomic_DNA"/>
</dbReference>
<feature type="domain" description="DUF7144" evidence="3">
    <location>
        <begin position="38"/>
        <end position="149"/>
    </location>
</feature>
<dbReference type="AlphaFoldDB" id="A0AAE9AX70"/>
<evidence type="ECO:0000256" key="1">
    <source>
        <dbReference type="SAM" id="MobiDB-lite"/>
    </source>
</evidence>
<keyword evidence="2" id="KW-0812">Transmembrane</keyword>
<sequence length="156" mass="16672">MAQHGTAPRENSPTGQTISTPTPSYARHSGTAWALGGTIFAGVLMTVSGIMGILNGIAGIAGDDVYTNIGDYVFEFSLYTWGWIHLAIGVVVAFTGWSILQGKDWARGMGIALASLFAIEYFMFLPYAPVWSIIAIAIAVFVMWSLATSHDHPATT</sequence>
<evidence type="ECO:0000256" key="2">
    <source>
        <dbReference type="SAM" id="Phobius"/>
    </source>
</evidence>
<proteinExistence type="predicted"/>
<dbReference type="Pfam" id="PF23636">
    <property type="entry name" value="DUF7144"/>
    <property type="match status" value="1"/>
</dbReference>
<comment type="caution">
    <text evidence="4">The sequence shown here is derived from an EMBL/GenBank/DDBJ whole genome shotgun (WGS) entry which is preliminary data.</text>
</comment>
<evidence type="ECO:0000259" key="3">
    <source>
        <dbReference type="Pfam" id="PF23636"/>
    </source>
</evidence>
<protein>
    <recommendedName>
        <fullName evidence="3">DUF7144 domain-containing protein</fullName>
    </recommendedName>
</protein>
<feature type="region of interest" description="Disordered" evidence="1">
    <location>
        <begin position="1"/>
        <end position="24"/>
    </location>
</feature>
<feature type="transmembrane region" description="Helical" evidence="2">
    <location>
        <begin position="78"/>
        <end position="100"/>
    </location>
</feature>
<accession>A0AAE9AX70</accession>
<reference evidence="4 5" key="1">
    <citation type="submission" date="2019-03" db="EMBL/GenBank/DDBJ databases">
        <title>Comparative genomic analyses of the sweetpotato soil rot pathogen, Streptomyces ipomoeae.</title>
        <authorList>
            <person name="Ruschel Soares N."/>
            <person name="Badger J.H."/>
            <person name="Huguet-Tapia J.C."/>
            <person name="Clark C.A."/>
            <person name="Pettis G.S."/>
        </authorList>
    </citation>
    <scope>NUCLEOTIDE SEQUENCE [LARGE SCALE GENOMIC DNA]</scope>
    <source>
        <strain evidence="4 5">88-35</strain>
    </source>
</reference>
<dbReference type="InterPro" id="IPR055568">
    <property type="entry name" value="DUF7144"/>
</dbReference>
<feature type="compositionally biased region" description="Polar residues" evidence="1">
    <location>
        <begin position="9"/>
        <end position="23"/>
    </location>
</feature>
<organism evidence="4 5">
    <name type="scientific">Streptomyces ipomoeae</name>
    <dbReference type="NCBI Taxonomy" id="103232"/>
    <lineage>
        <taxon>Bacteria</taxon>
        <taxon>Bacillati</taxon>
        <taxon>Actinomycetota</taxon>
        <taxon>Actinomycetes</taxon>
        <taxon>Kitasatosporales</taxon>
        <taxon>Streptomycetaceae</taxon>
        <taxon>Streptomyces</taxon>
    </lineage>
</organism>
<keyword evidence="2" id="KW-1133">Transmembrane helix</keyword>
<evidence type="ECO:0000313" key="5">
    <source>
        <dbReference type="Proteomes" id="UP000318720"/>
    </source>
</evidence>
<feature type="transmembrane region" description="Helical" evidence="2">
    <location>
        <begin position="32"/>
        <end position="58"/>
    </location>
</feature>
<gene>
    <name evidence="4" type="ORF">Sipo8835_36840</name>
</gene>
<dbReference type="Proteomes" id="UP000318720">
    <property type="component" value="Unassembled WGS sequence"/>
</dbReference>
<evidence type="ECO:0000313" key="4">
    <source>
        <dbReference type="EMBL" id="TQE21966.1"/>
    </source>
</evidence>
<name>A0AAE9AX70_9ACTN</name>
<keyword evidence="2" id="KW-0472">Membrane</keyword>